<keyword evidence="4" id="KW-0472">Membrane</keyword>
<dbReference type="EMBL" id="CP107006">
    <property type="protein sequence ID" value="UYQ94370.1"/>
    <property type="molecule type" value="Genomic_DNA"/>
</dbReference>
<accession>A0ABY6J3X8</accession>
<evidence type="ECO:0000313" key="9">
    <source>
        <dbReference type="Proteomes" id="UP001162741"/>
    </source>
</evidence>
<organism evidence="8 9">
    <name type="scientific">Chitinophaga horti</name>
    <dbReference type="NCBI Taxonomy" id="2920382"/>
    <lineage>
        <taxon>Bacteria</taxon>
        <taxon>Pseudomonadati</taxon>
        <taxon>Bacteroidota</taxon>
        <taxon>Chitinophagia</taxon>
        <taxon>Chitinophagales</taxon>
        <taxon>Chitinophagaceae</taxon>
        <taxon>Chitinophaga</taxon>
    </lineage>
</organism>
<keyword evidence="5" id="KW-0998">Cell outer membrane</keyword>
<evidence type="ECO:0000256" key="2">
    <source>
        <dbReference type="ARBA" id="ARBA00006275"/>
    </source>
</evidence>
<evidence type="ECO:0000256" key="4">
    <source>
        <dbReference type="ARBA" id="ARBA00023136"/>
    </source>
</evidence>
<dbReference type="RefSeq" id="WP_264282274.1">
    <property type="nucleotide sequence ID" value="NZ_CP107006.1"/>
</dbReference>
<dbReference type="Pfam" id="PF14322">
    <property type="entry name" value="SusD-like_3"/>
    <property type="match status" value="1"/>
</dbReference>
<keyword evidence="3" id="KW-0732">Signal</keyword>
<dbReference type="Gene3D" id="1.25.40.390">
    <property type="match status" value="1"/>
</dbReference>
<evidence type="ECO:0000259" key="6">
    <source>
        <dbReference type="Pfam" id="PF07980"/>
    </source>
</evidence>
<dbReference type="PROSITE" id="PS51257">
    <property type="entry name" value="PROKAR_LIPOPROTEIN"/>
    <property type="match status" value="1"/>
</dbReference>
<dbReference type="Pfam" id="PF07980">
    <property type="entry name" value="SusD_RagB"/>
    <property type="match status" value="1"/>
</dbReference>
<dbReference type="InterPro" id="IPR011990">
    <property type="entry name" value="TPR-like_helical_dom_sf"/>
</dbReference>
<proteinExistence type="inferred from homology"/>
<dbReference type="InterPro" id="IPR033985">
    <property type="entry name" value="SusD-like_N"/>
</dbReference>
<name>A0ABY6J3X8_9BACT</name>
<dbReference type="Gene3D" id="2.20.20.130">
    <property type="match status" value="1"/>
</dbReference>
<comment type="subcellular location">
    <subcellularLocation>
        <location evidence="1">Cell outer membrane</location>
    </subcellularLocation>
</comment>
<feature type="domain" description="SusD-like N-terminal" evidence="7">
    <location>
        <begin position="111"/>
        <end position="245"/>
    </location>
</feature>
<evidence type="ECO:0000256" key="5">
    <source>
        <dbReference type="ARBA" id="ARBA00023237"/>
    </source>
</evidence>
<evidence type="ECO:0000259" key="7">
    <source>
        <dbReference type="Pfam" id="PF14322"/>
    </source>
</evidence>
<comment type="similarity">
    <text evidence="2">Belongs to the SusD family.</text>
</comment>
<evidence type="ECO:0000256" key="1">
    <source>
        <dbReference type="ARBA" id="ARBA00004442"/>
    </source>
</evidence>
<protein>
    <submittedName>
        <fullName evidence="8">RagB/SusD family nutrient uptake outer membrane protein</fullName>
    </submittedName>
</protein>
<evidence type="ECO:0000256" key="3">
    <source>
        <dbReference type="ARBA" id="ARBA00022729"/>
    </source>
</evidence>
<sequence length="485" mass="54330">MTKRYMQHLYQSMLLAALCCLLGGCTKGFLEKEPVGRISKDQVFREMDGVRAAMNGTYNRMAFYYTGEFMMYPDIAGDDVHLNTTGGSSDIGLALFDEHNFQSLPESEELAVGHIWLHIFAAMNNANNIINSIAGLKTMYPDRRGELDSLHGQSLVLRALCHFDLSRAYAQHYTYTADASHWGVPVLLKTPGPGEQVPRKTMRQTYDQVIKDLEDAVALLKQHTSRSAFAANHIAAWGLLSRVYLYKEDWDKAILCADSVIRLGGYALTPASSYGDMYMSGTPGREVIFQLYARKGAAQSIAGSLSAIYSSNAFQAYAASQLYNLYDAGDVRKTMFRNSGGKQYTLKYARRDGANLDWPMDPKICRLSEVYLNRAEALWRKGRYAEAALDLQEIAQRAHPESTITIVYNDAADLLGQIEAERRRELCFEGHRLFDISRRKQSVQRGGDCTAVKCGLSYPNPRFILPIPSKELDANKAMQPNPIIN</sequence>
<dbReference type="SUPFAM" id="SSF48452">
    <property type="entry name" value="TPR-like"/>
    <property type="match status" value="1"/>
</dbReference>
<reference evidence="8" key="1">
    <citation type="submission" date="2022-10" db="EMBL/GenBank/DDBJ databases">
        <title>Chitinophaga sp. nov., isolated from soil.</title>
        <authorList>
            <person name="Jeon C.O."/>
        </authorList>
    </citation>
    <scope>NUCLEOTIDE SEQUENCE</scope>
    <source>
        <strain evidence="8">R8</strain>
    </source>
</reference>
<dbReference type="InterPro" id="IPR012944">
    <property type="entry name" value="SusD_RagB_dom"/>
</dbReference>
<dbReference type="Proteomes" id="UP001162741">
    <property type="component" value="Chromosome"/>
</dbReference>
<gene>
    <name evidence="8" type="ORF">MKQ68_04610</name>
</gene>
<feature type="domain" description="RagB/SusD" evidence="6">
    <location>
        <begin position="344"/>
        <end position="482"/>
    </location>
</feature>
<evidence type="ECO:0000313" key="8">
    <source>
        <dbReference type="EMBL" id="UYQ94370.1"/>
    </source>
</evidence>
<keyword evidence="9" id="KW-1185">Reference proteome</keyword>
<dbReference type="Gene3D" id="1.25.40.900">
    <property type="match status" value="1"/>
</dbReference>